<dbReference type="EMBL" id="BPLR01018097">
    <property type="protein sequence ID" value="GIY96882.1"/>
    <property type="molecule type" value="Genomic_DNA"/>
</dbReference>
<reference evidence="2 3" key="1">
    <citation type="submission" date="2021-06" db="EMBL/GenBank/DDBJ databases">
        <title>Caerostris extrusa draft genome.</title>
        <authorList>
            <person name="Kono N."/>
            <person name="Arakawa K."/>
        </authorList>
    </citation>
    <scope>NUCLEOTIDE SEQUENCE [LARGE SCALE GENOMIC DNA]</scope>
</reference>
<evidence type="ECO:0000256" key="1">
    <source>
        <dbReference type="SAM" id="MobiDB-lite"/>
    </source>
</evidence>
<gene>
    <name evidence="2" type="ORF">CEXT_83801</name>
</gene>
<proteinExistence type="predicted"/>
<sequence>MIVNCFSVHENIIHHTLNDGVHDGDDVHDDGRDVHDDHDDDRDAHGDGDHDDGHDGDHGDGHGGDHDVRDDRDDGRGGHGDHDDDALPLQHLGGFARNTLERSDQSGEEKDGNDRLHDFQMKSCCKAKCGFHHLVRLEIKYYVRIIHHILNDDGHDGDDVRDDGRGAHDDHDDDRDAHGDDGRDDDHGGGHGGDRDVHDDRDDGRGDHGDHGDALPLQHLDMVCSKHSGKKRPKRRGKRWQ</sequence>
<dbReference type="Proteomes" id="UP001054945">
    <property type="component" value="Unassembled WGS sequence"/>
</dbReference>
<feature type="region of interest" description="Disordered" evidence="1">
    <location>
        <begin position="152"/>
        <end position="241"/>
    </location>
</feature>
<feature type="compositionally biased region" description="Basic and acidic residues" evidence="1">
    <location>
        <begin position="17"/>
        <end position="82"/>
    </location>
</feature>
<feature type="compositionally biased region" description="Basic and acidic residues" evidence="1">
    <location>
        <begin position="152"/>
        <end position="213"/>
    </location>
</feature>
<keyword evidence="3" id="KW-1185">Reference proteome</keyword>
<comment type="caution">
    <text evidence="2">The sequence shown here is derived from an EMBL/GenBank/DDBJ whole genome shotgun (WGS) entry which is preliminary data.</text>
</comment>
<accession>A0AAV4XP20</accession>
<evidence type="ECO:0000313" key="3">
    <source>
        <dbReference type="Proteomes" id="UP001054945"/>
    </source>
</evidence>
<name>A0AAV4XP20_CAEEX</name>
<organism evidence="2 3">
    <name type="scientific">Caerostris extrusa</name>
    <name type="common">Bark spider</name>
    <name type="synonym">Caerostris bankana</name>
    <dbReference type="NCBI Taxonomy" id="172846"/>
    <lineage>
        <taxon>Eukaryota</taxon>
        <taxon>Metazoa</taxon>
        <taxon>Ecdysozoa</taxon>
        <taxon>Arthropoda</taxon>
        <taxon>Chelicerata</taxon>
        <taxon>Arachnida</taxon>
        <taxon>Araneae</taxon>
        <taxon>Araneomorphae</taxon>
        <taxon>Entelegynae</taxon>
        <taxon>Araneoidea</taxon>
        <taxon>Araneidae</taxon>
        <taxon>Caerostris</taxon>
    </lineage>
</organism>
<protein>
    <submittedName>
        <fullName evidence="2">Uncharacterized protein</fullName>
    </submittedName>
</protein>
<feature type="region of interest" description="Disordered" evidence="1">
    <location>
        <begin position="17"/>
        <end position="90"/>
    </location>
</feature>
<dbReference type="AlphaFoldDB" id="A0AAV4XP20"/>
<feature type="compositionally biased region" description="Basic residues" evidence="1">
    <location>
        <begin position="227"/>
        <end position="241"/>
    </location>
</feature>
<evidence type="ECO:0000313" key="2">
    <source>
        <dbReference type="EMBL" id="GIY96882.1"/>
    </source>
</evidence>